<evidence type="ECO:0000259" key="2">
    <source>
        <dbReference type="Pfam" id="PF13472"/>
    </source>
</evidence>
<dbReference type="Pfam" id="PF13472">
    <property type="entry name" value="Lipase_GDSL_2"/>
    <property type="match status" value="1"/>
</dbReference>
<dbReference type="Proteomes" id="UP000306147">
    <property type="component" value="Unassembled WGS sequence"/>
</dbReference>
<dbReference type="GO" id="GO:0016788">
    <property type="term" value="F:hydrolase activity, acting on ester bonds"/>
    <property type="evidence" value="ECO:0007669"/>
    <property type="project" value="UniProtKB-ARBA"/>
</dbReference>
<keyword evidence="3" id="KW-0378">Hydrolase</keyword>
<dbReference type="Gene3D" id="3.40.50.1110">
    <property type="entry name" value="SGNH hydrolase"/>
    <property type="match status" value="1"/>
</dbReference>
<accession>A0A4S1XIS8</accession>
<name>A0A4S1XIS8_9SPHN</name>
<dbReference type="EMBL" id="SRXT01000001">
    <property type="protein sequence ID" value="TGX55713.1"/>
    <property type="molecule type" value="Genomic_DNA"/>
</dbReference>
<feature type="domain" description="SGNH hydrolase-type esterase" evidence="2">
    <location>
        <begin position="179"/>
        <end position="361"/>
    </location>
</feature>
<feature type="chain" id="PRO_5020425429" evidence="1">
    <location>
        <begin position="19"/>
        <end position="371"/>
    </location>
</feature>
<sequence>MRRVLAAALLIAALPAGAQEGTWQPAWYAAPFPAIPVLLPNDRRTFENQNVRQFLTVEAEGDALRVRLTNELGTTPLHVGSVRIGRADADGGTIVRFAGARSVDIPAGAPLLSDAIAMRVRRFERLTVSVHYDRAATPAAHLLPVELSEGMGAPQSVRAPGIVSAIEVRRARPRRLVVAIGDSITEGTPDQASAHRSWPQQLSARLGVTVLNAGISGGRLLKDGAGPSLLARLDRDVLAQPGVTDLVLLIGINDIGNGEKTGAPVTADAIIAGYRQVIARAQGRGVRAIGATILPYRGAAYYNERGEAVRRAVNAWVRESGEFDAVIDFAATVADPADPGRLKATFDPGDHLHPNAEGYAAMAATAERVLR</sequence>
<dbReference type="RefSeq" id="WP_135961912.1">
    <property type="nucleotide sequence ID" value="NZ_SRXT01000001.1"/>
</dbReference>
<organism evidence="3 4">
    <name type="scientific">Sphingomonas gei</name>
    <dbReference type="NCBI Taxonomy" id="1395960"/>
    <lineage>
        <taxon>Bacteria</taxon>
        <taxon>Pseudomonadati</taxon>
        <taxon>Pseudomonadota</taxon>
        <taxon>Alphaproteobacteria</taxon>
        <taxon>Sphingomonadales</taxon>
        <taxon>Sphingomonadaceae</taxon>
        <taxon>Sphingomonas</taxon>
    </lineage>
</organism>
<evidence type="ECO:0000313" key="3">
    <source>
        <dbReference type="EMBL" id="TGX55713.1"/>
    </source>
</evidence>
<dbReference type="CDD" id="cd01830">
    <property type="entry name" value="XynE_like"/>
    <property type="match status" value="1"/>
</dbReference>
<dbReference type="AlphaFoldDB" id="A0A4S1XIS8"/>
<dbReference type="InterPro" id="IPR036514">
    <property type="entry name" value="SGNH_hydro_sf"/>
</dbReference>
<keyword evidence="1" id="KW-0732">Signal</keyword>
<feature type="signal peptide" evidence="1">
    <location>
        <begin position="1"/>
        <end position="18"/>
    </location>
</feature>
<reference evidence="3 4" key="1">
    <citation type="submission" date="2019-04" db="EMBL/GenBank/DDBJ databases">
        <title>Sphingomonas psychrotolerans sp. nov., isolated from soil in the Tianshan Mountains, Xinjiang, China.</title>
        <authorList>
            <person name="Luo Y."/>
            <person name="Sheng H."/>
        </authorList>
    </citation>
    <scope>NUCLEOTIDE SEQUENCE [LARGE SCALE GENOMIC DNA]</scope>
    <source>
        <strain evidence="3 4">ZFGT-11</strain>
    </source>
</reference>
<evidence type="ECO:0000256" key="1">
    <source>
        <dbReference type="SAM" id="SignalP"/>
    </source>
</evidence>
<evidence type="ECO:0000313" key="4">
    <source>
        <dbReference type="Proteomes" id="UP000306147"/>
    </source>
</evidence>
<gene>
    <name evidence="3" type="ORF">E5A73_00835</name>
</gene>
<protein>
    <submittedName>
        <fullName evidence="3">SGNH/GDSL hydrolase family protein</fullName>
    </submittedName>
</protein>
<dbReference type="InterPro" id="IPR013830">
    <property type="entry name" value="SGNH_hydro"/>
</dbReference>
<dbReference type="OrthoDB" id="1828825at2"/>
<dbReference type="PANTHER" id="PTHR43784:SF2">
    <property type="entry name" value="GDSL-LIKE LIPASE_ACYLHYDROLASE, PUTATIVE (AFU_ORTHOLOGUE AFUA_2G00820)-RELATED"/>
    <property type="match status" value="1"/>
</dbReference>
<dbReference type="InterPro" id="IPR053140">
    <property type="entry name" value="GDSL_Rv0518-like"/>
</dbReference>
<keyword evidence="4" id="KW-1185">Reference proteome</keyword>
<dbReference type="PANTHER" id="PTHR43784">
    <property type="entry name" value="GDSL-LIKE LIPASE/ACYLHYDROLASE, PUTATIVE (AFU_ORTHOLOGUE AFUA_2G00820)-RELATED"/>
    <property type="match status" value="1"/>
</dbReference>
<dbReference type="SUPFAM" id="SSF52266">
    <property type="entry name" value="SGNH hydrolase"/>
    <property type="match status" value="1"/>
</dbReference>
<comment type="caution">
    <text evidence="3">The sequence shown here is derived from an EMBL/GenBank/DDBJ whole genome shotgun (WGS) entry which is preliminary data.</text>
</comment>
<proteinExistence type="predicted"/>